<dbReference type="InterPro" id="IPR051684">
    <property type="entry name" value="Electron_Trans/Redox"/>
</dbReference>
<evidence type="ECO:0000256" key="5">
    <source>
        <dbReference type="ARBA" id="ARBA00023004"/>
    </source>
</evidence>
<dbReference type="PROSITE" id="PS00198">
    <property type="entry name" value="4FE4S_FER_1"/>
    <property type="match status" value="1"/>
</dbReference>
<name>A0A0B5QUI9_CLOBE</name>
<dbReference type="KEGG" id="cbei:LF65_04023"/>
<dbReference type="InterPro" id="IPR007329">
    <property type="entry name" value="FMN-bd"/>
</dbReference>
<dbReference type="InterPro" id="IPR017896">
    <property type="entry name" value="4Fe4S_Fe-S-bd"/>
</dbReference>
<evidence type="ECO:0000256" key="3">
    <source>
        <dbReference type="ARBA" id="ARBA00022723"/>
    </source>
</evidence>
<dbReference type="GO" id="GO:0010181">
    <property type="term" value="F:FMN binding"/>
    <property type="evidence" value="ECO:0007669"/>
    <property type="project" value="InterPro"/>
</dbReference>
<evidence type="ECO:0000256" key="4">
    <source>
        <dbReference type="ARBA" id="ARBA00022982"/>
    </source>
</evidence>
<dbReference type="Gene3D" id="3.90.1010.20">
    <property type="match status" value="1"/>
</dbReference>
<dbReference type="PROSITE" id="PS51379">
    <property type="entry name" value="4FE4S_FER_2"/>
    <property type="match status" value="1"/>
</dbReference>
<dbReference type="GO" id="GO:0051539">
    <property type="term" value="F:4 iron, 4 sulfur cluster binding"/>
    <property type="evidence" value="ECO:0007669"/>
    <property type="project" value="UniProtKB-KW"/>
</dbReference>
<dbReference type="PANTHER" id="PTHR30176">
    <property type="entry name" value="FERREDOXIN-TYPE PROTEIN NAPH"/>
    <property type="match status" value="1"/>
</dbReference>
<proteinExistence type="predicted"/>
<feature type="transmembrane region" description="Helical" evidence="7">
    <location>
        <begin position="126"/>
        <end position="143"/>
    </location>
</feature>
<evidence type="ECO:0000313" key="9">
    <source>
        <dbReference type="EMBL" id="AJH00569.1"/>
    </source>
</evidence>
<evidence type="ECO:0000259" key="8">
    <source>
        <dbReference type="PROSITE" id="PS51379"/>
    </source>
</evidence>
<evidence type="ECO:0000313" key="10">
    <source>
        <dbReference type="Proteomes" id="UP000031866"/>
    </source>
</evidence>
<accession>A0A0B5QUI9</accession>
<dbReference type="STRING" id="1520.LF65_04023"/>
<reference evidence="10" key="1">
    <citation type="submission" date="2014-12" db="EMBL/GenBank/DDBJ databases">
        <title>Genome sequence of Clostridium beijerinckii strain 59B.</title>
        <authorList>
            <person name="Little G.T."/>
            <person name="Minton N.P."/>
        </authorList>
    </citation>
    <scope>NUCLEOTIDE SEQUENCE [LARGE SCALE GENOMIC DNA]</scope>
    <source>
        <strain evidence="10">59B</strain>
    </source>
</reference>
<dbReference type="SMART" id="SM00900">
    <property type="entry name" value="FMN_bind"/>
    <property type="match status" value="1"/>
</dbReference>
<keyword evidence="3" id="KW-0479">Metal-binding</keyword>
<feature type="transmembrane region" description="Helical" evidence="7">
    <location>
        <begin position="12"/>
        <end position="30"/>
    </location>
</feature>
<dbReference type="InterPro" id="IPR017900">
    <property type="entry name" value="4Fe4S_Fe_S_CS"/>
</dbReference>
<keyword evidence="4" id="KW-0249">Electron transport</keyword>
<dbReference type="SUPFAM" id="SSF54862">
    <property type="entry name" value="4Fe-4S ferredoxins"/>
    <property type="match status" value="1"/>
</dbReference>
<keyword evidence="5" id="KW-0408">Iron</keyword>
<evidence type="ECO:0000256" key="7">
    <source>
        <dbReference type="SAM" id="Phobius"/>
    </source>
</evidence>
<organism evidence="9 10">
    <name type="scientific">Clostridium beijerinckii</name>
    <name type="common">Clostridium MP</name>
    <dbReference type="NCBI Taxonomy" id="1520"/>
    <lineage>
        <taxon>Bacteria</taxon>
        <taxon>Bacillati</taxon>
        <taxon>Bacillota</taxon>
        <taxon>Clostridia</taxon>
        <taxon>Eubacteriales</taxon>
        <taxon>Clostridiaceae</taxon>
        <taxon>Clostridium</taxon>
    </lineage>
</organism>
<dbReference type="Proteomes" id="UP000031866">
    <property type="component" value="Chromosome"/>
</dbReference>
<evidence type="ECO:0000256" key="2">
    <source>
        <dbReference type="ARBA" id="ARBA00022485"/>
    </source>
</evidence>
<gene>
    <name evidence="9" type="ORF">LF65_04023</name>
</gene>
<dbReference type="GO" id="GO:0046872">
    <property type="term" value="F:metal ion binding"/>
    <property type="evidence" value="ECO:0007669"/>
    <property type="project" value="UniProtKB-KW"/>
</dbReference>
<dbReference type="EMBL" id="CP010086">
    <property type="protein sequence ID" value="AJH00569.1"/>
    <property type="molecule type" value="Genomic_DNA"/>
</dbReference>
<dbReference type="RefSeq" id="WP_041898413.1">
    <property type="nucleotide sequence ID" value="NZ_CP010086.2"/>
</dbReference>
<dbReference type="Pfam" id="PF04205">
    <property type="entry name" value="FMN_bind"/>
    <property type="match status" value="1"/>
</dbReference>
<dbReference type="Pfam" id="PF12801">
    <property type="entry name" value="Fer4_5"/>
    <property type="match status" value="2"/>
</dbReference>
<feature type="transmembrane region" description="Helical" evidence="7">
    <location>
        <begin position="86"/>
        <end position="106"/>
    </location>
</feature>
<protein>
    <submittedName>
        <fullName evidence="9">FMN-binding protein</fullName>
    </submittedName>
</protein>
<dbReference type="AlphaFoldDB" id="A0A0B5QUI9"/>
<feature type="transmembrane region" description="Helical" evidence="7">
    <location>
        <begin position="36"/>
        <end position="65"/>
    </location>
</feature>
<dbReference type="OrthoDB" id="9806398at2"/>
<keyword evidence="2" id="KW-0004">4Fe-4S</keyword>
<keyword evidence="1" id="KW-0813">Transport</keyword>
<dbReference type="Pfam" id="PF13237">
    <property type="entry name" value="Fer4_10"/>
    <property type="match status" value="1"/>
</dbReference>
<keyword evidence="7" id="KW-1133">Transmembrane helix</keyword>
<keyword evidence="6" id="KW-0411">Iron-sulfur</keyword>
<feature type="domain" description="4Fe-4S ferredoxin-type" evidence="8">
    <location>
        <begin position="194"/>
        <end position="224"/>
    </location>
</feature>
<evidence type="ECO:0000256" key="6">
    <source>
        <dbReference type="ARBA" id="ARBA00023014"/>
    </source>
</evidence>
<keyword evidence="7" id="KW-0812">Transmembrane</keyword>
<dbReference type="PANTHER" id="PTHR30176:SF3">
    <property type="entry name" value="FERREDOXIN-TYPE PROTEIN NAPH"/>
    <property type="match status" value="1"/>
</dbReference>
<sequence length="364" mass="40433">MEVNVKKIGIRKIIQLITALPLTIMLINNFSYSATILVIIAAICGSFYCGYLCPFGLLQELSSAVGKKLKIKKKTIPDKLDKILRLLRYVLFVLVTFFSIGFISSLLKFDARSNLFLILTGKPAKIIMFVSILGFAALSLFYNKIFCKYFCIQGAKYGLASYLRLFTIKRDANSCINCKRCDKACDMNIKISTCNKTVNSLNCINCFECIKNCPKKNTLTYGMVEGKTRNVKIACSLGVLLVFFCINQYRQQTNIKSEEAVVKEETTAPKKGEVNNSVYYVGNSAGYKGNIKVKVGVSDGKITKVSVLEQQDDWDYYSKAKKGVINEILEKQSTDVDVVSGATYSSKGIIGAVKDALENKVVAE</sequence>
<keyword evidence="7" id="KW-0472">Membrane</keyword>
<dbReference type="GO" id="GO:0005886">
    <property type="term" value="C:plasma membrane"/>
    <property type="evidence" value="ECO:0007669"/>
    <property type="project" value="TreeGrafter"/>
</dbReference>
<evidence type="ECO:0000256" key="1">
    <source>
        <dbReference type="ARBA" id="ARBA00022448"/>
    </source>
</evidence>